<dbReference type="InterPro" id="IPR011042">
    <property type="entry name" value="6-blade_b-propeller_TolB-like"/>
</dbReference>
<evidence type="ECO:0000256" key="1">
    <source>
        <dbReference type="ARBA" id="ARBA00022729"/>
    </source>
</evidence>
<organism evidence="4">
    <name type="scientific">uncultured marine microorganism HF4000_137B17</name>
    <dbReference type="NCBI Taxonomy" id="455523"/>
    <lineage>
        <taxon>unclassified sequences</taxon>
        <taxon>environmental samples</taxon>
    </lineage>
</organism>
<dbReference type="SUPFAM" id="SSF63829">
    <property type="entry name" value="Calcium-dependent phosphotriesterase"/>
    <property type="match status" value="1"/>
</dbReference>
<protein>
    <submittedName>
        <fullName evidence="4">Putative NHL repeat protein</fullName>
    </submittedName>
</protein>
<dbReference type="PANTHER" id="PTHR10680:SF38">
    <property type="entry name" value="BLL1368 PROTEIN"/>
    <property type="match status" value="1"/>
</dbReference>
<gene>
    <name evidence="4" type="ORF">ALOHA_HF4000137B17ctg1g15</name>
</gene>
<dbReference type="Pfam" id="PF01436">
    <property type="entry name" value="NHL"/>
    <property type="match status" value="1"/>
</dbReference>
<dbReference type="AlphaFoldDB" id="B3T269"/>
<accession>B3T269</accession>
<reference evidence="4" key="1">
    <citation type="journal article" date="2008" name="ISME J.">
        <title>Genomic patterns of recombination, clonal divergence and environment in marine microbial populations.</title>
        <authorList>
            <person name="Konstantinidis K.T."/>
            <person name="Delong E.F."/>
        </authorList>
    </citation>
    <scope>NUCLEOTIDE SEQUENCE</scope>
</reference>
<keyword evidence="3" id="KW-0325">Glycoprotein</keyword>
<evidence type="ECO:0000256" key="3">
    <source>
        <dbReference type="ARBA" id="ARBA00023180"/>
    </source>
</evidence>
<proteinExistence type="predicted"/>
<keyword evidence="1" id="KW-0732">Signal</keyword>
<dbReference type="PROSITE" id="PS51125">
    <property type="entry name" value="NHL"/>
    <property type="match status" value="1"/>
</dbReference>
<evidence type="ECO:0000313" key="4">
    <source>
        <dbReference type="EMBL" id="ABZ06677.1"/>
    </source>
</evidence>
<dbReference type="PANTHER" id="PTHR10680">
    <property type="entry name" value="PEPTIDYL-GLYCINE ALPHA-AMIDATING MONOOXYGENASE"/>
    <property type="match status" value="1"/>
</dbReference>
<dbReference type="CDD" id="cd14958">
    <property type="entry name" value="NHL_PAL_like"/>
    <property type="match status" value="1"/>
</dbReference>
<sequence length="288" mass="31736">MAAQVGSGDYKFERVPSWPNMPKYWEMGLASDGAVNSKNEVHIFSRGLHPVTIWETDGNFISSWGEGTFSANPHGIYIAPNDNVWLVDRDYHIATEYSPAGKELRTLGEKLAPSPSFQGMPFNMPSGIAVAPNGELFASDGYGGHRVHKFSPDGELLHSWGMEGSGEGTFKLLHNIWVDSRSRVFIADRENDLIQIFDADGNFLEQWDDVVRPGSMVMLNDIVYVIESGSQGGISIFDLDHNLLSSWRSNEPQEGSIIGGHGICVDLDGNIYVTEIGNGARVTKFQKV</sequence>
<evidence type="ECO:0000256" key="2">
    <source>
        <dbReference type="ARBA" id="ARBA00022737"/>
    </source>
</evidence>
<dbReference type="InterPro" id="IPR001258">
    <property type="entry name" value="NHL_repeat"/>
</dbReference>
<dbReference type="EMBL" id="EU016582">
    <property type="protein sequence ID" value="ABZ06677.1"/>
    <property type="molecule type" value="Genomic_DNA"/>
</dbReference>
<dbReference type="Gene3D" id="2.120.10.30">
    <property type="entry name" value="TolB, C-terminal domain"/>
    <property type="match status" value="1"/>
</dbReference>
<name>B3T269_9ZZZZ</name>
<keyword evidence="2" id="KW-0677">Repeat</keyword>